<gene>
    <name evidence="1" type="ORF">FNT36_14460</name>
</gene>
<organism evidence="1 2">
    <name type="scientific">Hymenobacter setariae</name>
    <dbReference type="NCBI Taxonomy" id="2594794"/>
    <lineage>
        <taxon>Bacteria</taxon>
        <taxon>Pseudomonadati</taxon>
        <taxon>Bacteroidota</taxon>
        <taxon>Cytophagia</taxon>
        <taxon>Cytophagales</taxon>
        <taxon>Hymenobacteraceae</taxon>
        <taxon>Hymenobacter</taxon>
    </lineage>
</organism>
<name>A0A558BVY1_9BACT</name>
<evidence type="ECO:0000313" key="1">
    <source>
        <dbReference type="EMBL" id="TVT40667.1"/>
    </source>
</evidence>
<accession>A0A558BVY1</accession>
<dbReference type="Proteomes" id="UP000317624">
    <property type="component" value="Unassembled WGS sequence"/>
</dbReference>
<keyword evidence="2" id="KW-1185">Reference proteome</keyword>
<proteinExistence type="predicted"/>
<evidence type="ECO:0000313" key="2">
    <source>
        <dbReference type="Proteomes" id="UP000317624"/>
    </source>
</evidence>
<reference evidence="1 2" key="1">
    <citation type="submission" date="2019-07" db="EMBL/GenBank/DDBJ databases">
        <title>Hymenobacter sp. straun FUR1 Genome sequencing and assembly.</title>
        <authorList>
            <person name="Chhetri G."/>
        </authorList>
    </citation>
    <scope>NUCLEOTIDE SEQUENCE [LARGE SCALE GENOMIC DNA]</scope>
    <source>
        <strain evidence="1 2">Fur1</strain>
    </source>
</reference>
<dbReference type="OrthoDB" id="8566307at2"/>
<comment type="caution">
    <text evidence="1">The sequence shown here is derived from an EMBL/GenBank/DDBJ whole genome shotgun (WGS) entry which is preliminary data.</text>
</comment>
<dbReference type="EMBL" id="VMRJ01000003">
    <property type="protein sequence ID" value="TVT40667.1"/>
    <property type="molecule type" value="Genomic_DNA"/>
</dbReference>
<sequence>MKTQSGWPLSAEAFASGLVKQGDLIQYDGPILSHYTSRSKKKHYLFSWVDYDETYNRWLVLEATLVQLYDYLTNAISLADIFEDGYNNRVILLHTDASGTCSNGLLVPADELVADYQPDADSYYELAMPASYERYFENAKTDIEFAGHLQNLRAEAVRFRLAPFENRFASTIGAGDIGGFLQRVTRSFKSYVEVRFLFLFSGLFRGEEQMLSALSKVLNMAEPRSVFTKHGSFEIDLAVDILPLIQVDSAIIDWQKQALQEYKRDVFDFDFATNGRPLNLLNATDEQLRAIYLPLIQIANNPNYYVETRIEKQTDYQVLKPVSRAISRQIAPAKPKTEETDVAIETELTNVLLELQKGQDIRNISLTQLRRAMISVSTGDQSSSTVSGFRTAEGQVLEFSESIDVSLSRIGDLYQASYTPWDISVLGATGKAAMDAFYNELRKLYARFQRNQEDRQEQRGGLRSEREGRILDAFGELLVSPSL</sequence>
<dbReference type="RefSeq" id="WP_144848976.1">
    <property type="nucleotide sequence ID" value="NZ_VMRJ01000003.1"/>
</dbReference>
<dbReference type="AlphaFoldDB" id="A0A558BVY1"/>
<protein>
    <submittedName>
        <fullName evidence="1">Uncharacterized protein</fullName>
    </submittedName>
</protein>